<sequence>MYERQHIVAAARGDEPMDTIIKNVNLVNVFTAEIYPADIGIKENRFSAIAPYHQGSPAFEMQGKVQIDAKEKFAVPGFIDCHVHIESTMVTPDMFARALLRNGTTAAVIDPHEIGNVLGMEGVEYMVQASKGLPVHILTTVPSSVPAVPGLETSGAVFGAEEIEKLLQLPEVVGIAELMDYVGVIKQSPRMAGIVQKRIGPPGSE</sequence>
<dbReference type="SUPFAM" id="SSF51338">
    <property type="entry name" value="Composite domain of metallo-dependent hydrolases"/>
    <property type="match status" value="1"/>
</dbReference>
<accession>A0ABU5C879</accession>
<protein>
    <submittedName>
        <fullName evidence="3">Amidohydrolase family protein</fullName>
    </submittedName>
</protein>
<comment type="caution">
    <text evidence="3">The sequence shown here is derived from an EMBL/GenBank/DDBJ whole genome shotgun (WGS) entry which is preliminary data.</text>
</comment>
<dbReference type="Pfam" id="PF01979">
    <property type="entry name" value="Amidohydro_1"/>
    <property type="match status" value="1"/>
</dbReference>
<proteinExistence type="predicted"/>
<evidence type="ECO:0000313" key="4">
    <source>
        <dbReference type="Proteomes" id="UP001281447"/>
    </source>
</evidence>
<keyword evidence="1" id="KW-0378">Hydrolase</keyword>
<dbReference type="PANTHER" id="PTHR11113:SF2">
    <property type="entry name" value="ADENINE DEAMINASE"/>
    <property type="match status" value="1"/>
</dbReference>
<dbReference type="EMBL" id="JAWDIP010000003">
    <property type="protein sequence ID" value="MDY0395081.1"/>
    <property type="molecule type" value="Genomic_DNA"/>
</dbReference>
<keyword evidence="4" id="KW-1185">Reference proteome</keyword>
<dbReference type="InterPro" id="IPR011059">
    <property type="entry name" value="Metal-dep_hydrolase_composite"/>
</dbReference>
<dbReference type="PANTHER" id="PTHR11113">
    <property type="entry name" value="N-ACETYLGLUCOSAMINE-6-PHOSPHATE DEACETYLASE"/>
    <property type="match status" value="1"/>
</dbReference>
<dbReference type="InterPro" id="IPR006680">
    <property type="entry name" value="Amidohydro-rel"/>
</dbReference>
<dbReference type="Gene3D" id="2.30.40.10">
    <property type="entry name" value="Urease, subunit C, domain 1"/>
    <property type="match status" value="1"/>
</dbReference>
<dbReference type="Gene3D" id="3.20.20.140">
    <property type="entry name" value="Metal-dependent hydrolases"/>
    <property type="match status" value="1"/>
</dbReference>
<organism evidence="3 4">
    <name type="scientific">Tigheibacillus halophilus</name>
    <dbReference type="NCBI Taxonomy" id="361280"/>
    <lineage>
        <taxon>Bacteria</taxon>
        <taxon>Bacillati</taxon>
        <taxon>Bacillota</taxon>
        <taxon>Bacilli</taxon>
        <taxon>Bacillales</taxon>
        <taxon>Bacillaceae</taxon>
        <taxon>Tigheibacillus</taxon>
    </lineage>
</organism>
<evidence type="ECO:0000259" key="2">
    <source>
        <dbReference type="Pfam" id="PF01979"/>
    </source>
</evidence>
<reference evidence="3 4" key="1">
    <citation type="submission" date="2023-10" db="EMBL/GenBank/DDBJ databases">
        <title>Virgibacillus halophilus 5B73C genome.</title>
        <authorList>
            <person name="Miliotis G."/>
            <person name="Sengupta P."/>
            <person name="Hameed A."/>
            <person name="Chuvochina M."/>
            <person name="Mcdonagh F."/>
            <person name="Simpson A.C."/>
            <person name="Singh N.K."/>
            <person name="Rekha P.D."/>
            <person name="Raman K."/>
            <person name="Hugenholtz P."/>
            <person name="Venkateswaran K."/>
        </authorList>
    </citation>
    <scope>NUCLEOTIDE SEQUENCE [LARGE SCALE GENOMIC DNA]</scope>
    <source>
        <strain evidence="3 4">5B73C</strain>
    </source>
</reference>
<dbReference type="InterPro" id="IPR032466">
    <property type="entry name" value="Metal_Hydrolase"/>
</dbReference>
<gene>
    <name evidence="3" type="ORF">RWE15_12455</name>
</gene>
<evidence type="ECO:0000313" key="3">
    <source>
        <dbReference type="EMBL" id="MDY0395081.1"/>
    </source>
</evidence>
<dbReference type="Proteomes" id="UP001281447">
    <property type="component" value="Unassembled WGS sequence"/>
</dbReference>
<dbReference type="SUPFAM" id="SSF51556">
    <property type="entry name" value="Metallo-dependent hydrolases"/>
    <property type="match status" value="1"/>
</dbReference>
<evidence type="ECO:0000256" key="1">
    <source>
        <dbReference type="ARBA" id="ARBA00022801"/>
    </source>
</evidence>
<feature type="domain" description="Amidohydrolase-related" evidence="2">
    <location>
        <begin position="74"/>
        <end position="181"/>
    </location>
</feature>
<name>A0ABU5C879_9BACI</name>